<name>A0A8S5P4L0_9CAUD</name>
<proteinExistence type="predicted"/>
<protein>
    <submittedName>
        <fullName evidence="1">Uncharacterized protein</fullName>
    </submittedName>
</protein>
<evidence type="ECO:0000313" key="1">
    <source>
        <dbReference type="EMBL" id="DAE01371.1"/>
    </source>
</evidence>
<organism evidence="1">
    <name type="scientific">Siphoviridae sp. ctJcm18</name>
    <dbReference type="NCBI Taxonomy" id="2825433"/>
    <lineage>
        <taxon>Viruses</taxon>
        <taxon>Duplodnaviria</taxon>
        <taxon>Heunggongvirae</taxon>
        <taxon>Uroviricota</taxon>
        <taxon>Caudoviricetes</taxon>
    </lineage>
</organism>
<sequence length="34" mass="4107">MYRHLSYYNDSITYKVVLVKCLMKGSKENEIDHQ</sequence>
<reference evidence="1" key="1">
    <citation type="journal article" date="2021" name="Proc. Natl. Acad. Sci. U.S.A.">
        <title>A Catalog of Tens of Thousands of Viruses from Human Metagenomes Reveals Hidden Associations with Chronic Diseases.</title>
        <authorList>
            <person name="Tisza M.J."/>
            <person name="Buck C.B."/>
        </authorList>
    </citation>
    <scope>NUCLEOTIDE SEQUENCE</scope>
    <source>
        <strain evidence="1">CtJcm18</strain>
    </source>
</reference>
<accession>A0A8S5P4L0</accession>
<dbReference type="EMBL" id="BK015323">
    <property type="protein sequence ID" value="DAE01371.1"/>
    <property type="molecule type" value="Genomic_DNA"/>
</dbReference>